<dbReference type="RefSeq" id="WP_188771368.1">
    <property type="nucleotide sequence ID" value="NZ_BMKK01000021.1"/>
</dbReference>
<dbReference type="GO" id="GO:0061522">
    <property type="term" value="F:1,4-dihydroxy-2-naphthoyl-CoA thioesterase activity"/>
    <property type="evidence" value="ECO:0007669"/>
    <property type="project" value="TreeGrafter"/>
</dbReference>
<evidence type="ECO:0000256" key="1">
    <source>
        <dbReference type="ARBA" id="ARBA00008324"/>
    </source>
</evidence>
<name>A0A916ZAQ3_9BACT</name>
<dbReference type="InterPro" id="IPR006683">
    <property type="entry name" value="Thioestr_dom"/>
</dbReference>
<dbReference type="InterPro" id="IPR029069">
    <property type="entry name" value="HotDog_dom_sf"/>
</dbReference>
<dbReference type="NCBIfam" id="TIGR00369">
    <property type="entry name" value="unchar_dom_1"/>
    <property type="match status" value="1"/>
</dbReference>
<comment type="caution">
    <text evidence="4">The sequence shown here is derived from an EMBL/GenBank/DDBJ whole genome shotgun (WGS) entry which is preliminary data.</text>
</comment>
<keyword evidence="2" id="KW-0378">Hydrolase</keyword>
<dbReference type="AlphaFoldDB" id="A0A916ZAQ3"/>
<protein>
    <submittedName>
        <fullName evidence="4">Esterase</fullName>
    </submittedName>
</protein>
<evidence type="ECO:0000313" key="5">
    <source>
        <dbReference type="Proteomes" id="UP000609064"/>
    </source>
</evidence>
<evidence type="ECO:0000313" key="4">
    <source>
        <dbReference type="EMBL" id="GGD82724.1"/>
    </source>
</evidence>
<dbReference type="EMBL" id="BMKK01000021">
    <property type="protein sequence ID" value="GGD82724.1"/>
    <property type="molecule type" value="Genomic_DNA"/>
</dbReference>
<dbReference type="PANTHER" id="PTHR43240">
    <property type="entry name" value="1,4-DIHYDROXY-2-NAPHTHOYL-COA THIOESTERASE 1"/>
    <property type="match status" value="1"/>
</dbReference>
<dbReference type="CDD" id="cd03443">
    <property type="entry name" value="PaaI_thioesterase"/>
    <property type="match status" value="1"/>
</dbReference>
<reference evidence="4" key="1">
    <citation type="journal article" date="2014" name="Int. J. Syst. Evol. Microbiol.">
        <title>Complete genome sequence of Corynebacterium casei LMG S-19264T (=DSM 44701T), isolated from a smear-ripened cheese.</title>
        <authorList>
            <consortium name="US DOE Joint Genome Institute (JGI-PGF)"/>
            <person name="Walter F."/>
            <person name="Albersmeier A."/>
            <person name="Kalinowski J."/>
            <person name="Ruckert C."/>
        </authorList>
    </citation>
    <scope>NUCLEOTIDE SEQUENCE</scope>
    <source>
        <strain evidence="4">CGMCC 1.15958</strain>
    </source>
</reference>
<dbReference type="GO" id="GO:0005829">
    <property type="term" value="C:cytosol"/>
    <property type="evidence" value="ECO:0007669"/>
    <property type="project" value="TreeGrafter"/>
</dbReference>
<dbReference type="Pfam" id="PF03061">
    <property type="entry name" value="4HBT"/>
    <property type="match status" value="1"/>
</dbReference>
<gene>
    <name evidence="4" type="ORF">GCM10011514_53520</name>
</gene>
<proteinExistence type="inferred from homology"/>
<sequence>MFKKHFDITKPFGQSSMGEHLGIEFLEVGEDFLTARMPVDHRTTQPFGILHGGASVALAETVGSVASLLTLDSIQTHRAVGLEINANHIRPVSSGWVYAKAVPLHLGRTTHVWDIKITSEEQKLVCVVRFTVAIVEIK</sequence>
<reference evidence="4" key="2">
    <citation type="submission" date="2020-09" db="EMBL/GenBank/DDBJ databases">
        <authorList>
            <person name="Sun Q."/>
            <person name="Zhou Y."/>
        </authorList>
    </citation>
    <scope>NUCLEOTIDE SEQUENCE</scope>
    <source>
        <strain evidence="4">CGMCC 1.15958</strain>
    </source>
</reference>
<dbReference type="SUPFAM" id="SSF54637">
    <property type="entry name" value="Thioesterase/thiol ester dehydrase-isomerase"/>
    <property type="match status" value="1"/>
</dbReference>
<keyword evidence="5" id="KW-1185">Reference proteome</keyword>
<comment type="similarity">
    <text evidence="1">Belongs to the thioesterase PaaI family.</text>
</comment>
<evidence type="ECO:0000256" key="2">
    <source>
        <dbReference type="ARBA" id="ARBA00022801"/>
    </source>
</evidence>
<dbReference type="InterPro" id="IPR003736">
    <property type="entry name" value="PAAI_dom"/>
</dbReference>
<feature type="domain" description="Thioesterase" evidence="3">
    <location>
        <begin position="47"/>
        <end position="126"/>
    </location>
</feature>
<accession>A0A916ZAQ3</accession>
<evidence type="ECO:0000259" key="3">
    <source>
        <dbReference type="Pfam" id="PF03061"/>
    </source>
</evidence>
<dbReference type="Gene3D" id="3.10.129.10">
    <property type="entry name" value="Hotdog Thioesterase"/>
    <property type="match status" value="1"/>
</dbReference>
<dbReference type="PANTHER" id="PTHR43240:SF5">
    <property type="entry name" value="1,4-DIHYDROXY-2-NAPHTHOYL-COA THIOESTERASE 1"/>
    <property type="match status" value="1"/>
</dbReference>
<organism evidence="4 5">
    <name type="scientific">Emticicia aquatilis</name>
    <dbReference type="NCBI Taxonomy" id="1537369"/>
    <lineage>
        <taxon>Bacteria</taxon>
        <taxon>Pseudomonadati</taxon>
        <taxon>Bacteroidota</taxon>
        <taxon>Cytophagia</taxon>
        <taxon>Cytophagales</taxon>
        <taxon>Leadbetterellaceae</taxon>
        <taxon>Emticicia</taxon>
    </lineage>
</organism>
<dbReference type="Proteomes" id="UP000609064">
    <property type="component" value="Unassembled WGS sequence"/>
</dbReference>